<name>Q0REF7_FRAAA</name>
<gene>
    <name evidence="3" type="ordered locus">FRAAL5520</name>
</gene>
<evidence type="ECO:0000259" key="2">
    <source>
        <dbReference type="Pfam" id="PF05368"/>
    </source>
</evidence>
<dbReference type="KEGG" id="fal:FRAAL5520"/>
<proteinExistence type="predicted"/>
<evidence type="ECO:0000313" key="3">
    <source>
        <dbReference type="EMBL" id="CAJ64153.1"/>
    </source>
</evidence>
<dbReference type="InterPro" id="IPR036291">
    <property type="entry name" value="NAD(P)-bd_dom_sf"/>
</dbReference>
<dbReference type="eggNOG" id="COG0702">
    <property type="taxonomic scope" value="Bacteria"/>
</dbReference>
<protein>
    <recommendedName>
        <fullName evidence="2">NmrA-like domain-containing protein</fullName>
    </recommendedName>
</protein>
<accession>Q0REF7</accession>
<dbReference type="EMBL" id="CT573213">
    <property type="protein sequence ID" value="CAJ64153.1"/>
    <property type="molecule type" value="Genomic_DNA"/>
</dbReference>
<dbReference type="PANTHER" id="PTHR43162">
    <property type="match status" value="1"/>
</dbReference>
<sequence>MYLVTGATGNIGRELVDALAAAGQPVRALTRRGELPARPAPSASSPSPASSPSEESSTSRAPLEVVRGDLDRPETLAGPLAGVRGMFLLPGYRDMPGVLAEARRAGVEHVVLLSGSSAASGDRSNAVTDYMVRSEEAVAAAGVPWTVVRPFAFMSNTLRWLPQLEAGDEVREPFPDAPAAVIDPADIAAVAARVLTAPGGQAGAIHTVSGPQSLLPAERLRLLAERLGRPLRLVALGPDEARAELDRTMPAQYAAAMADFYLDGSLDESPVLPTVEALLGRPPRTYAQWLDTHAAEFPAARLASPV</sequence>
<dbReference type="AlphaFoldDB" id="Q0REF7"/>
<feature type="compositionally biased region" description="Low complexity" evidence="1">
    <location>
        <begin position="36"/>
        <end position="62"/>
    </location>
</feature>
<dbReference type="InterPro" id="IPR008030">
    <property type="entry name" value="NmrA-like"/>
</dbReference>
<dbReference type="STRING" id="326424.FRAAL5520"/>
<dbReference type="Gene3D" id="3.40.50.720">
    <property type="entry name" value="NAD(P)-binding Rossmann-like Domain"/>
    <property type="match status" value="1"/>
</dbReference>
<dbReference type="OrthoDB" id="116343at2"/>
<evidence type="ECO:0000313" key="4">
    <source>
        <dbReference type="Proteomes" id="UP000000657"/>
    </source>
</evidence>
<feature type="domain" description="NmrA-like" evidence="2">
    <location>
        <begin position="3"/>
        <end position="259"/>
    </location>
</feature>
<evidence type="ECO:0000256" key="1">
    <source>
        <dbReference type="SAM" id="MobiDB-lite"/>
    </source>
</evidence>
<keyword evidence="4" id="KW-1185">Reference proteome</keyword>
<dbReference type="SUPFAM" id="SSF51735">
    <property type="entry name" value="NAD(P)-binding Rossmann-fold domains"/>
    <property type="match status" value="1"/>
</dbReference>
<dbReference type="PANTHER" id="PTHR43162:SF1">
    <property type="entry name" value="PRESTALK A DIFFERENTIATION PROTEIN A"/>
    <property type="match status" value="1"/>
</dbReference>
<feature type="region of interest" description="Disordered" evidence="1">
    <location>
        <begin position="30"/>
        <end position="70"/>
    </location>
</feature>
<dbReference type="HOGENOM" id="CLU_007383_10_6_11"/>
<dbReference type="InterPro" id="IPR051604">
    <property type="entry name" value="Ergot_Alk_Oxidoreductase"/>
</dbReference>
<dbReference type="Proteomes" id="UP000000657">
    <property type="component" value="Chromosome"/>
</dbReference>
<dbReference type="Pfam" id="PF05368">
    <property type="entry name" value="NmrA"/>
    <property type="match status" value="1"/>
</dbReference>
<reference evidence="3 4" key="1">
    <citation type="journal article" date="2007" name="Genome Res.">
        <title>Genome characteristics of facultatively symbiotic Frankia sp. strains reflect host range and host plant biogeography.</title>
        <authorList>
            <person name="Normand P."/>
            <person name="Lapierre P."/>
            <person name="Tisa L.S."/>
            <person name="Gogarten J.P."/>
            <person name="Alloisio N."/>
            <person name="Bagnarol E."/>
            <person name="Bassi C.A."/>
            <person name="Berry A.M."/>
            <person name="Bickhart D.M."/>
            <person name="Choisne N."/>
            <person name="Couloux A."/>
            <person name="Cournoyer B."/>
            <person name="Cruveiller S."/>
            <person name="Daubin V."/>
            <person name="Demange N."/>
            <person name="Francino M.P."/>
            <person name="Goltsman E."/>
            <person name="Huang Y."/>
            <person name="Kopp O.R."/>
            <person name="Labarre L."/>
            <person name="Lapidus A."/>
            <person name="Lavire C."/>
            <person name="Marechal J."/>
            <person name="Martinez M."/>
            <person name="Mastronunzio J.E."/>
            <person name="Mullin B.C."/>
            <person name="Niemann J."/>
            <person name="Pujic P."/>
            <person name="Rawnsley T."/>
            <person name="Rouy Z."/>
            <person name="Schenowitz C."/>
            <person name="Sellstedt A."/>
            <person name="Tavares F."/>
            <person name="Tomkins J.P."/>
            <person name="Vallenet D."/>
            <person name="Valverde C."/>
            <person name="Wall L.G."/>
            <person name="Wang Y."/>
            <person name="Medigue C."/>
            <person name="Benson D.R."/>
        </authorList>
    </citation>
    <scope>NUCLEOTIDE SEQUENCE [LARGE SCALE GENOMIC DNA]</scope>
    <source>
        <strain evidence="4">DSM 45986 / CECT 9034 / ACN14a</strain>
    </source>
</reference>
<dbReference type="RefSeq" id="WP_011606604.1">
    <property type="nucleotide sequence ID" value="NC_008278.1"/>
</dbReference>
<organism evidence="3 4">
    <name type="scientific">Frankia alni (strain DSM 45986 / CECT 9034 / ACN14a)</name>
    <dbReference type="NCBI Taxonomy" id="326424"/>
    <lineage>
        <taxon>Bacteria</taxon>
        <taxon>Bacillati</taxon>
        <taxon>Actinomycetota</taxon>
        <taxon>Actinomycetes</taxon>
        <taxon>Frankiales</taxon>
        <taxon>Frankiaceae</taxon>
        <taxon>Frankia</taxon>
    </lineage>
</organism>